<dbReference type="InterPro" id="IPR029063">
    <property type="entry name" value="SAM-dependent_MTases_sf"/>
</dbReference>
<accession>A0A8S9ZKB7</accession>
<dbReference type="EMBL" id="JABEBT010000073">
    <property type="protein sequence ID" value="KAF7633593.1"/>
    <property type="molecule type" value="Genomic_DNA"/>
</dbReference>
<name>A0A8S9ZKB7_9BILA</name>
<comment type="caution">
    <text evidence="1">The sequence shown here is derived from an EMBL/GenBank/DDBJ whole genome shotgun (WGS) entry which is preliminary data.</text>
</comment>
<keyword evidence="2" id="KW-1185">Reference proteome</keyword>
<dbReference type="InterPro" id="IPR004951">
    <property type="entry name" value="DUF268_CAE_spp"/>
</dbReference>
<organism evidence="1 2">
    <name type="scientific">Meloidogyne graminicola</name>
    <dbReference type="NCBI Taxonomy" id="189291"/>
    <lineage>
        <taxon>Eukaryota</taxon>
        <taxon>Metazoa</taxon>
        <taxon>Ecdysozoa</taxon>
        <taxon>Nematoda</taxon>
        <taxon>Chromadorea</taxon>
        <taxon>Rhabditida</taxon>
        <taxon>Tylenchina</taxon>
        <taxon>Tylenchomorpha</taxon>
        <taxon>Tylenchoidea</taxon>
        <taxon>Meloidogynidae</taxon>
        <taxon>Meloidogyninae</taxon>
        <taxon>Meloidogyne</taxon>
    </lineage>
</organism>
<gene>
    <name evidence="1" type="ORF">Mgra_00007002</name>
</gene>
<evidence type="ECO:0008006" key="3">
    <source>
        <dbReference type="Google" id="ProtNLM"/>
    </source>
</evidence>
<evidence type="ECO:0000313" key="1">
    <source>
        <dbReference type="EMBL" id="KAF7633593.1"/>
    </source>
</evidence>
<dbReference type="Proteomes" id="UP000605970">
    <property type="component" value="Unassembled WGS sequence"/>
</dbReference>
<proteinExistence type="predicted"/>
<protein>
    <recommendedName>
        <fullName evidence="3">DUF268 domain-containing protein</fullName>
    </recommendedName>
</protein>
<dbReference type="OrthoDB" id="428346at2759"/>
<reference evidence="1" key="1">
    <citation type="journal article" date="2020" name="Ecol. Evol.">
        <title>Genome structure and content of the rice root-knot nematode (Meloidogyne graminicola).</title>
        <authorList>
            <person name="Phan N.T."/>
            <person name="Danchin E.G.J."/>
            <person name="Klopp C."/>
            <person name="Perfus-Barbeoch L."/>
            <person name="Kozlowski D.K."/>
            <person name="Koutsovoulos G.D."/>
            <person name="Lopez-Roques C."/>
            <person name="Bouchez O."/>
            <person name="Zahm M."/>
            <person name="Besnard G."/>
            <person name="Bellafiore S."/>
        </authorList>
    </citation>
    <scope>NUCLEOTIDE SEQUENCE</scope>
    <source>
        <strain evidence="1">VN-18</strain>
    </source>
</reference>
<sequence>ELINSKINLLDKIEIKTLKGIVKFNEILQNVYKPFGYDVKPFINEIIPRLKLIEEKTCNQIYDNWLIVSKTDIKPSDNPQDLLKSNYTLNNYSTMTSCYFNDSYNNEYSNINNIEVMKKWSQENIDGLINNVRNFNYSQPPFTFYADSVSMYYATKYHNITSQKGAVIGSINPWVESMCLANGASKLVTIDYQNIKIGHKDIVFLDVFDLVKGREVYFDNFDFIASFSSIEHSGLGRYGDPIDPIGDIREMQKIRCILKPGGLFFLGIPVGQDDVGYNCHRTYGRIRLPLMFAGFELVNVFYKQASPLDLKVELLEDDHNCNPLYNVTHFVFVLKK</sequence>
<dbReference type="AlphaFoldDB" id="A0A8S9ZKB7"/>
<feature type="non-terminal residue" evidence="1">
    <location>
        <position position="336"/>
    </location>
</feature>
<dbReference type="Pfam" id="PF03269">
    <property type="entry name" value="DUF268"/>
    <property type="match status" value="1"/>
</dbReference>
<dbReference type="SUPFAM" id="SSF53335">
    <property type="entry name" value="S-adenosyl-L-methionine-dependent methyltransferases"/>
    <property type="match status" value="1"/>
</dbReference>
<evidence type="ECO:0000313" key="2">
    <source>
        <dbReference type="Proteomes" id="UP000605970"/>
    </source>
</evidence>